<protein>
    <recommendedName>
        <fullName evidence="4">SdpI family protein</fullName>
    </recommendedName>
</protein>
<feature type="transmembrane region" description="Helical" evidence="1">
    <location>
        <begin position="63"/>
        <end position="84"/>
    </location>
</feature>
<feature type="transmembrane region" description="Helical" evidence="1">
    <location>
        <begin position="90"/>
        <end position="112"/>
    </location>
</feature>
<name>A0A143QJA0_RHOFA</name>
<proteinExistence type="predicted"/>
<keyword evidence="1" id="KW-0812">Transmembrane</keyword>
<reference evidence="2 3" key="1">
    <citation type="journal article" date="2016" name="Genome Announc.">
        <title>Complete Genome and Plasmid Sequences for Rhodococcus fascians D188 and Draft Sequences for Rhodococcus Isolates PBTS 1 and PBTS 2.</title>
        <authorList>
            <person name="Stamler R.A."/>
            <person name="Vereecke D."/>
            <person name="Zhang Y."/>
            <person name="Schilkey F."/>
            <person name="Devitt N."/>
            <person name="Randall J.J."/>
        </authorList>
    </citation>
    <scope>NUCLEOTIDE SEQUENCE [LARGE SCALE GENOMIC DNA]</scope>
    <source>
        <strain evidence="2 3">PBTS2</strain>
    </source>
</reference>
<dbReference type="PATRIC" id="fig|1653479.3.peg.1594"/>
<dbReference type="AlphaFoldDB" id="A0A143QJA0"/>
<evidence type="ECO:0000313" key="2">
    <source>
        <dbReference type="EMBL" id="AMY22876.1"/>
    </source>
</evidence>
<dbReference type="KEGG" id="rhs:A3Q41_01572"/>
<feature type="transmembrane region" description="Helical" evidence="1">
    <location>
        <begin position="20"/>
        <end position="42"/>
    </location>
</feature>
<dbReference type="InterPro" id="IPR025962">
    <property type="entry name" value="SdpI/YhfL"/>
</dbReference>
<evidence type="ECO:0000256" key="1">
    <source>
        <dbReference type="SAM" id="Phobius"/>
    </source>
</evidence>
<gene>
    <name evidence="2" type="ORF">A3Q41_01572</name>
</gene>
<keyword evidence="1" id="KW-0472">Membrane</keyword>
<evidence type="ECO:0000313" key="3">
    <source>
        <dbReference type="Proteomes" id="UP000076038"/>
    </source>
</evidence>
<dbReference type="Proteomes" id="UP000076038">
    <property type="component" value="Chromosome"/>
</dbReference>
<dbReference type="EMBL" id="CP015220">
    <property type="protein sequence ID" value="AMY22876.1"/>
    <property type="molecule type" value="Genomic_DNA"/>
</dbReference>
<keyword evidence="3" id="KW-1185">Reference proteome</keyword>
<evidence type="ECO:0008006" key="4">
    <source>
        <dbReference type="Google" id="ProtNLM"/>
    </source>
</evidence>
<dbReference type="Pfam" id="PF13630">
    <property type="entry name" value="SdpI"/>
    <property type="match status" value="1"/>
</dbReference>
<accession>A0A143QJA0</accession>
<keyword evidence="1" id="KW-1133">Transmembrane helix</keyword>
<sequence length="151" mass="14868">MTRPAWYQDLAAPYPGQVVIVSVVLFVLALVVGAVAALSLLGRLPRNRFAGVRTPEAMRDDETFVLANRVAGPTTAASALVLAIGGVAALALSGIAAVVGVVVALAAALFIAAAGGSIGARAAAAVPAPAEADGCGQSCISCSLKDACQPS</sequence>
<organism evidence="2 3">
    <name type="scientific">Rhodococcoides fascians</name>
    <name type="common">Rhodococcus fascians</name>
    <dbReference type="NCBI Taxonomy" id="1828"/>
    <lineage>
        <taxon>Bacteria</taxon>
        <taxon>Bacillati</taxon>
        <taxon>Actinomycetota</taxon>
        <taxon>Actinomycetes</taxon>
        <taxon>Mycobacteriales</taxon>
        <taxon>Nocardiaceae</taxon>
        <taxon>Rhodococcoides</taxon>
    </lineage>
</organism>
<reference evidence="3" key="2">
    <citation type="submission" date="2016-04" db="EMBL/GenBank/DDBJ databases">
        <title>Complete Genome and Plasmid Sequences for Rhodococcus fascians D188 and Draft Sequences for Rhodococcus spp. Isolates PBTS 1 and PBTS 2.</title>
        <authorList>
            <person name="Stamer R."/>
            <person name="Vereecke D."/>
            <person name="Zhang Y."/>
            <person name="Schilkey F."/>
            <person name="Devitt N."/>
            <person name="Randall J."/>
        </authorList>
    </citation>
    <scope>NUCLEOTIDE SEQUENCE [LARGE SCALE GENOMIC DNA]</scope>
    <source>
        <strain evidence="3">PBTS2</strain>
    </source>
</reference>